<reference evidence="4" key="1">
    <citation type="submission" date="2016-10" db="EMBL/GenBank/DDBJ databases">
        <authorList>
            <person name="Varghese N."/>
            <person name="Submissions S."/>
        </authorList>
    </citation>
    <scope>NUCLEOTIDE SEQUENCE [LARGE SCALE GENOMIC DNA]</scope>
    <source>
        <strain evidence="4">AAP</strain>
    </source>
</reference>
<dbReference type="InterPro" id="IPR000868">
    <property type="entry name" value="Isochorismatase-like_dom"/>
</dbReference>
<dbReference type="GO" id="GO:0016787">
    <property type="term" value="F:hydrolase activity"/>
    <property type="evidence" value="ECO:0007669"/>
    <property type="project" value="UniProtKB-KW"/>
</dbReference>
<dbReference type="RefSeq" id="WP_089657831.1">
    <property type="nucleotide sequence ID" value="NZ_FNGH01000004.1"/>
</dbReference>
<dbReference type="EMBL" id="FNGH01000004">
    <property type="protein sequence ID" value="SDL45785.1"/>
    <property type="molecule type" value="Genomic_DNA"/>
</dbReference>
<keyword evidence="4" id="KW-1185">Reference proteome</keyword>
<accession>A0A1G9K8N7</accession>
<keyword evidence="1" id="KW-0378">Hydrolase</keyword>
<dbReference type="Pfam" id="PF00857">
    <property type="entry name" value="Isochorismatase"/>
    <property type="match status" value="1"/>
</dbReference>
<dbReference type="Gene3D" id="3.40.50.850">
    <property type="entry name" value="Isochorismatase-like"/>
    <property type="match status" value="1"/>
</dbReference>
<organism evidence="3 4">
    <name type="scientific">Franzmannia pantelleriensis</name>
    <dbReference type="NCBI Taxonomy" id="48727"/>
    <lineage>
        <taxon>Bacteria</taxon>
        <taxon>Pseudomonadati</taxon>
        <taxon>Pseudomonadota</taxon>
        <taxon>Gammaproteobacteria</taxon>
        <taxon>Oceanospirillales</taxon>
        <taxon>Halomonadaceae</taxon>
        <taxon>Franzmannia</taxon>
    </lineage>
</organism>
<evidence type="ECO:0000313" key="4">
    <source>
        <dbReference type="Proteomes" id="UP000199107"/>
    </source>
</evidence>
<dbReference type="InterPro" id="IPR050272">
    <property type="entry name" value="Isochorismatase-like_hydrls"/>
</dbReference>
<feature type="domain" description="Isochorismatase-like" evidence="2">
    <location>
        <begin position="21"/>
        <end position="165"/>
    </location>
</feature>
<dbReference type="OrthoDB" id="9791276at2"/>
<protein>
    <submittedName>
        <fullName evidence="3">Nicotinamidase-related amidase</fullName>
    </submittedName>
</protein>
<name>A0A1G9K8N7_9GAMM</name>
<dbReference type="Proteomes" id="UP000199107">
    <property type="component" value="Unassembled WGS sequence"/>
</dbReference>
<dbReference type="AlphaFoldDB" id="A0A1G9K8N7"/>
<proteinExistence type="predicted"/>
<dbReference type="PANTHER" id="PTHR43540:SF1">
    <property type="entry name" value="ISOCHORISMATASE HYDROLASE"/>
    <property type="match status" value="1"/>
</dbReference>
<sequence>MNRQVGQTKLRICDARDEGAALMIIDVQQAIDDTRYWGERNNPDMEERLADLLACWRGGNGHVVHVRHFSRTPRSPYRSGQPGADFKACVMPRQGERVVTKHVSSAFVGTDLESWLRRHGVARLVVAGVATAHSVSTTVRHAACLDFGVSVVADACATFAVEDRHGQRWQADEVHRLNLALLDGEYAHIASTFEVVRHY</sequence>
<dbReference type="InterPro" id="IPR036380">
    <property type="entry name" value="Isochorismatase-like_sf"/>
</dbReference>
<evidence type="ECO:0000259" key="2">
    <source>
        <dbReference type="Pfam" id="PF00857"/>
    </source>
</evidence>
<dbReference type="STRING" id="48727.SAMN05192555_104268"/>
<evidence type="ECO:0000313" key="3">
    <source>
        <dbReference type="EMBL" id="SDL45785.1"/>
    </source>
</evidence>
<dbReference type="CDD" id="cd01014">
    <property type="entry name" value="nicotinamidase_related"/>
    <property type="match status" value="1"/>
</dbReference>
<dbReference type="SUPFAM" id="SSF52499">
    <property type="entry name" value="Isochorismatase-like hydrolases"/>
    <property type="match status" value="1"/>
</dbReference>
<gene>
    <name evidence="3" type="ORF">SAMN05192555_104268</name>
</gene>
<evidence type="ECO:0000256" key="1">
    <source>
        <dbReference type="ARBA" id="ARBA00022801"/>
    </source>
</evidence>
<dbReference type="PANTHER" id="PTHR43540">
    <property type="entry name" value="PEROXYUREIDOACRYLATE/UREIDOACRYLATE AMIDOHYDROLASE-RELATED"/>
    <property type="match status" value="1"/>
</dbReference>